<reference evidence="2" key="1">
    <citation type="submission" date="2021-02" db="EMBL/GenBank/DDBJ databases">
        <title>Draft genome sequence of Microbispora sp. RL4-1S isolated from rice leaves in Thailand.</title>
        <authorList>
            <person name="Muangham S."/>
            <person name="Duangmal K."/>
        </authorList>
    </citation>
    <scope>NUCLEOTIDE SEQUENCE</scope>
    <source>
        <strain evidence="2">RL4-1S</strain>
    </source>
</reference>
<comment type="caution">
    <text evidence="2">The sequence shown here is derived from an EMBL/GenBank/DDBJ whole genome shotgun (WGS) entry which is preliminary data.</text>
</comment>
<keyword evidence="1" id="KW-0812">Transmembrane</keyword>
<evidence type="ECO:0000256" key="1">
    <source>
        <dbReference type="SAM" id="Phobius"/>
    </source>
</evidence>
<proteinExistence type="predicted"/>
<dbReference type="InterPro" id="IPR009937">
    <property type="entry name" value="Phage_holin_3_6"/>
</dbReference>
<protein>
    <submittedName>
        <fullName evidence="2">Phage holin family protein</fullName>
    </submittedName>
</protein>
<sequence>MTNQMETMSTGELVHRLSEDVSRLVRDELRLARLEMTEKGKRAGFGAGLLGGAGVLALFGGGALVATVILLLAIVLPAWLSALVVGVALMLIAGVLGLVGKQQVSQATPPTPGETMRSIRADIDAMKGSAHR</sequence>
<dbReference type="RefSeq" id="WP_210157056.1">
    <property type="nucleotide sequence ID" value="NZ_JAFCNB010000009.1"/>
</dbReference>
<organism evidence="2 3">
    <name type="scientific">Microbispora oryzae</name>
    <dbReference type="NCBI Taxonomy" id="2806554"/>
    <lineage>
        <taxon>Bacteria</taxon>
        <taxon>Bacillati</taxon>
        <taxon>Actinomycetota</taxon>
        <taxon>Actinomycetes</taxon>
        <taxon>Streptosporangiales</taxon>
        <taxon>Streptosporangiaceae</taxon>
        <taxon>Microbispora</taxon>
    </lineage>
</organism>
<keyword evidence="1" id="KW-0472">Membrane</keyword>
<dbReference type="AlphaFoldDB" id="A0A940WRL7"/>
<evidence type="ECO:0000313" key="2">
    <source>
        <dbReference type="EMBL" id="MBP2705786.1"/>
    </source>
</evidence>
<feature type="transmembrane region" description="Helical" evidence="1">
    <location>
        <begin position="78"/>
        <end position="99"/>
    </location>
</feature>
<keyword evidence="1" id="KW-1133">Transmembrane helix</keyword>
<keyword evidence="3" id="KW-1185">Reference proteome</keyword>
<dbReference type="EMBL" id="JAFCNB010000009">
    <property type="protein sequence ID" value="MBP2705786.1"/>
    <property type="molecule type" value="Genomic_DNA"/>
</dbReference>
<name>A0A940WRL7_9ACTN</name>
<evidence type="ECO:0000313" key="3">
    <source>
        <dbReference type="Proteomes" id="UP000674234"/>
    </source>
</evidence>
<feature type="transmembrane region" description="Helical" evidence="1">
    <location>
        <begin position="43"/>
        <end position="72"/>
    </location>
</feature>
<dbReference type="Pfam" id="PF07332">
    <property type="entry name" value="Phage_holin_3_6"/>
    <property type="match status" value="1"/>
</dbReference>
<gene>
    <name evidence="2" type="ORF">JOL79_18385</name>
</gene>
<dbReference type="Proteomes" id="UP000674234">
    <property type="component" value="Unassembled WGS sequence"/>
</dbReference>
<accession>A0A940WRL7</accession>